<dbReference type="InterPro" id="IPR046840">
    <property type="entry name" value="SpoIVA_C"/>
</dbReference>
<dbReference type="EMBL" id="VSSQ01005917">
    <property type="protein sequence ID" value="MPM30886.1"/>
    <property type="molecule type" value="Genomic_DNA"/>
</dbReference>
<proteinExistence type="predicted"/>
<evidence type="ECO:0000313" key="4">
    <source>
        <dbReference type="EMBL" id="MPM30886.1"/>
    </source>
</evidence>
<sequence>METQVIPNIDNVYRRERARDELPQSGSGRTIMTAEPKFVPEEAVQVQLPDGAAFSVRLIDCVGYMVRGAIGSTEDDQPRMVTTPWYDHEIPMTEAAEIGTRKVIAEHSTIGIVVTTDGSISDIPREDYLEAEERVVRELQELGKPFIVLLNSDAPKSDRAQAVTKDIASRYGVNCMAVNCLELDESAVADILKAVLYEFPMQELDLFLPAWVDALPGEHPIKAGLYCAVREGTAQLHHIREIDGVIAALGQRESISDAKLTGIDLGTGVASAELRLPRELFYKTLSEQSGFSVADDGDLMSLLTRLATVKAEYDKVAGALRDVRENGYGIVVPGIDELKLEEPEIMKQGGRYGVRLKASAPSIHMIRADIETAVSPIVGNEKQSEDMVNYLLQQFEGDTSKIWQSNIFGRSFHELVSEDLQNKLQRMPDDARKKLQETLTRIINEGSGGLICIIL</sequence>
<dbReference type="InterPro" id="IPR046842">
    <property type="entry name" value="SpoIVA_ATPase"/>
</dbReference>
<feature type="domain" description="Stage IV sporulation protein A ATPase" evidence="1">
    <location>
        <begin position="1"/>
        <end position="200"/>
    </location>
</feature>
<dbReference type="InterPro" id="IPR014201">
    <property type="entry name" value="Spore_IV_A"/>
</dbReference>
<dbReference type="EC" id="3.6.1.3" evidence="4"/>
<evidence type="ECO:0000259" key="1">
    <source>
        <dbReference type="Pfam" id="PF09547"/>
    </source>
</evidence>
<feature type="domain" description="Sporulation stage IV protein A C-terminal" evidence="3">
    <location>
        <begin position="380"/>
        <end position="455"/>
    </location>
</feature>
<name>A0A644YQU6_9ZZZZ</name>
<dbReference type="Gene3D" id="3.40.50.300">
    <property type="entry name" value="P-loop containing nucleotide triphosphate hydrolases"/>
    <property type="match status" value="1"/>
</dbReference>
<dbReference type="Pfam" id="PF20439">
    <property type="entry name" value="SpoIVA_C"/>
    <property type="match status" value="1"/>
</dbReference>
<dbReference type="InterPro" id="IPR046841">
    <property type="entry name" value="SpoIVA_middle"/>
</dbReference>
<dbReference type="NCBIfam" id="TIGR02836">
    <property type="entry name" value="spore_IV_A"/>
    <property type="match status" value="1"/>
</dbReference>
<dbReference type="Pfam" id="PF20438">
    <property type="entry name" value="SpoIVA_middle"/>
    <property type="match status" value="1"/>
</dbReference>
<dbReference type="PIRSF" id="PIRSF007466">
    <property type="entry name" value="SpoIVA"/>
    <property type="match status" value="1"/>
</dbReference>
<keyword evidence="4" id="KW-0378">Hydrolase</keyword>
<evidence type="ECO:0000259" key="3">
    <source>
        <dbReference type="Pfam" id="PF20439"/>
    </source>
</evidence>
<organism evidence="4">
    <name type="scientific">bioreactor metagenome</name>
    <dbReference type="NCBI Taxonomy" id="1076179"/>
    <lineage>
        <taxon>unclassified sequences</taxon>
        <taxon>metagenomes</taxon>
        <taxon>ecological metagenomes</taxon>
    </lineage>
</organism>
<comment type="caution">
    <text evidence="4">The sequence shown here is derived from an EMBL/GenBank/DDBJ whole genome shotgun (WGS) entry which is preliminary data.</text>
</comment>
<dbReference type="SUPFAM" id="SSF52540">
    <property type="entry name" value="P-loop containing nucleoside triphosphate hydrolases"/>
    <property type="match status" value="1"/>
</dbReference>
<dbReference type="Pfam" id="PF09547">
    <property type="entry name" value="SpoIVA_ATPase"/>
    <property type="match status" value="1"/>
</dbReference>
<protein>
    <submittedName>
        <fullName evidence="4">Stage IV sporulation protein A</fullName>
        <ecNumber evidence="4">3.6.1.3</ecNumber>
    </submittedName>
</protein>
<feature type="domain" description="Stage IV sporulation protein A middle" evidence="2">
    <location>
        <begin position="202"/>
        <end position="379"/>
    </location>
</feature>
<dbReference type="GO" id="GO:0016887">
    <property type="term" value="F:ATP hydrolysis activity"/>
    <property type="evidence" value="ECO:0007669"/>
    <property type="project" value="InterPro"/>
</dbReference>
<reference evidence="4" key="1">
    <citation type="submission" date="2019-08" db="EMBL/GenBank/DDBJ databases">
        <authorList>
            <person name="Kucharzyk K."/>
            <person name="Murdoch R.W."/>
            <person name="Higgins S."/>
            <person name="Loffler F."/>
        </authorList>
    </citation>
    <scope>NUCLEOTIDE SEQUENCE</scope>
</reference>
<accession>A0A644YQU6</accession>
<dbReference type="GO" id="GO:0043934">
    <property type="term" value="P:sporulation"/>
    <property type="evidence" value="ECO:0007669"/>
    <property type="project" value="InterPro"/>
</dbReference>
<dbReference type="AlphaFoldDB" id="A0A644YQU6"/>
<dbReference type="InterPro" id="IPR027417">
    <property type="entry name" value="P-loop_NTPase"/>
</dbReference>
<dbReference type="GO" id="GO:0005524">
    <property type="term" value="F:ATP binding"/>
    <property type="evidence" value="ECO:0007669"/>
    <property type="project" value="InterPro"/>
</dbReference>
<evidence type="ECO:0000259" key="2">
    <source>
        <dbReference type="Pfam" id="PF20438"/>
    </source>
</evidence>
<gene>
    <name evidence="4" type="primary">spoIVA_5</name>
    <name evidence="4" type="ORF">SDC9_77438</name>
</gene>